<evidence type="ECO:0008006" key="3">
    <source>
        <dbReference type="Google" id="ProtNLM"/>
    </source>
</evidence>
<dbReference type="Gene3D" id="3.40.1490.10">
    <property type="entry name" value="Bit1"/>
    <property type="match status" value="1"/>
</dbReference>
<evidence type="ECO:0000313" key="1">
    <source>
        <dbReference type="EMBL" id="BAH05562.1"/>
    </source>
</evidence>
<evidence type="ECO:0000313" key="2">
    <source>
        <dbReference type="Proteomes" id="UP000007969"/>
    </source>
</evidence>
<dbReference type="KEGG" id="ckr:CKR_0511"/>
<dbReference type="Pfam" id="PF09391">
    <property type="entry name" value="DUF2000"/>
    <property type="match status" value="1"/>
</dbReference>
<accession>B9DZ87</accession>
<dbReference type="InterPro" id="IPR023476">
    <property type="entry name" value="Pep_tRNA_hydro_II_dom_sf"/>
</dbReference>
<dbReference type="PIRSF" id="PIRSF033736">
    <property type="entry name" value="UCP033763"/>
    <property type="match status" value="1"/>
</dbReference>
<protein>
    <recommendedName>
        <fullName evidence="3">DUF2000 domain-containing protein</fullName>
    </recommendedName>
</protein>
<dbReference type="InterPro" id="IPR018988">
    <property type="entry name" value="DUF2000"/>
</dbReference>
<organism evidence="1 2">
    <name type="scientific">Clostridium kluyveri (strain NBRC 12016)</name>
    <dbReference type="NCBI Taxonomy" id="583346"/>
    <lineage>
        <taxon>Bacteria</taxon>
        <taxon>Bacillati</taxon>
        <taxon>Bacillota</taxon>
        <taxon>Clostridia</taxon>
        <taxon>Eubacteriales</taxon>
        <taxon>Clostridiaceae</taxon>
        <taxon>Clostridium</taxon>
    </lineage>
</organism>
<dbReference type="EMBL" id="AP009049">
    <property type="protein sequence ID" value="BAH05562.1"/>
    <property type="molecule type" value="Genomic_DNA"/>
</dbReference>
<dbReference type="SUPFAM" id="SSF102462">
    <property type="entry name" value="Peptidyl-tRNA hydrolase II"/>
    <property type="match status" value="1"/>
</dbReference>
<name>B9DZ87_CLOK1</name>
<proteinExistence type="predicted"/>
<sequence>MSVCKEDLKMNDSNMKCIMIIDSQLPIGVIANTSAILGVTLGKHIPEQVGDDVMDASNQTHLGIISIPITILRGDKEILKNLRERLYKSEFGDLIVVDFSDVAQSCNIYSEYITKAAVTSEQDHNYFGIAIYGNKKKVNKLTGSMPLLR</sequence>
<dbReference type="HOGENOM" id="CLU_121942_2_0_9"/>
<gene>
    <name evidence="1" type="ordered locus">CKR_0511</name>
</gene>
<dbReference type="AlphaFoldDB" id="B9DZ87"/>
<dbReference type="Proteomes" id="UP000007969">
    <property type="component" value="Chromosome"/>
</dbReference>
<dbReference type="InterPro" id="IPR017021">
    <property type="entry name" value="UCP033763"/>
</dbReference>
<reference evidence="2" key="1">
    <citation type="submission" date="2005-09" db="EMBL/GenBank/DDBJ databases">
        <title>Complete genome sequence of Clostridium kluyveri and comparative genomics of Clostridia species.</title>
        <authorList>
            <person name="Inui M."/>
            <person name="Nonaka H."/>
            <person name="Shinoda Y."/>
            <person name="Ikenaga Y."/>
            <person name="Abe M."/>
            <person name="Naito K."/>
            <person name="Vertes A.A."/>
            <person name="Yukawa H."/>
        </authorList>
    </citation>
    <scope>NUCLEOTIDE SEQUENCE [LARGE SCALE GENOMIC DNA]</scope>
    <source>
        <strain evidence="2">NBRC 12016</strain>
    </source>
</reference>